<evidence type="ECO:0000313" key="2">
    <source>
        <dbReference type="EMBL" id="KYC67545.1"/>
    </source>
</evidence>
<dbReference type="AlphaFoldDB" id="A0A150KFC5"/>
<reference evidence="2 3" key="1">
    <citation type="submission" date="2016-01" db="EMBL/GenBank/DDBJ databases">
        <title>Genome Sequences of Twelve Sporeforming Bacillus Species Isolated from Foods.</title>
        <authorList>
            <person name="Berendsen E.M."/>
            <person name="Wells-Bennik M.H."/>
            <person name="Krawcyk A.O."/>
            <person name="De Jong A."/>
            <person name="Holsappel S."/>
            <person name="Eijlander R.T."/>
            <person name="Kuipers O.P."/>
        </authorList>
    </citation>
    <scope>NUCLEOTIDE SEQUENCE [LARGE SCALE GENOMIC DNA]</scope>
    <source>
        <strain evidence="2 3">B4099</strain>
    </source>
</reference>
<gene>
    <name evidence="2" type="ORF">B4099_2423</name>
</gene>
<feature type="region of interest" description="Disordered" evidence="1">
    <location>
        <begin position="1"/>
        <end position="41"/>
    </location>
</feature>
<name>A0A150KFC5_HEYCO</name>
<dbReference type="Proteomes" id="UP000075304">
    <property type="component" value="Unassembled WGS sequence"/>
</dbReference>
<dbReference type="PATRIC" id="fig|1398.25.peg.3579"/>
<feature type="compositionally biased region" description="Basic and acidic residues" evidence="1">
    <location>
        <begin position="7"/>
        <end position="25"/>
    </location>
</feature>
<protein>
    <submittedName>
        <fullName evidence="2">Uncharacterized protein</fullName>
    </submittedName>
</protein>
<evidence type="ECO:0000256" key="1">
    <source>
        <dbReference type="SAM" id="MobiDB-lite"/>
    </source>
</evidence>
<comment type="caution">
    <text evidence="2">The sequence shown here is derived from an EMBL/GenBank/DDBJ whole genome shotgun (WGS) entry which is preliminary data.</text>
</comment>
<evidence type="ECO:0000313" key="3">
    <source>
        <dbReference type="Proteomes" id="UP000075304"/>
    </source>
</evidence>
<sequence length="41" mass="4693">MSFIGVMKDKMETREQRNVLHRGDEGQTALPEPPKCLSFTD</sequence>
<organism evidence="2 3">
    <name type="scientific">Heyndrickxia coagulans</name>
    <name type="common">Weizmannia coagulans</name>
    <dbReference type="NCBI Taxonomy" id="1398"/>
    <lineage>
        <taxon>Bacteria</taxon>
        <taxon>Bacillati</taxon>
        <taxon>Bacillota</taxon>
        <taxon>Bacilli</taxon>
        <taxon>Bacillales</taxon>
        <taxon>Bacillaceae</taxon>
        <taxon>Heyndrickxia</taxon>
    </lineage>
</organism>
<accession>A0A150KFC5</accession>
<dbReference type="EMBL" id="LQYI01000070">
    <property type="protein sequence ID" value="KYC67545.1"/>
    <property type="molecule type" value="Genomic_DNA"/>
</dbReference>
<proteinExistence type="predicted"/>